<dbReference type="EMBL" id="PNXQ01000012">
    <property type="protein sequence ID" value="TKH43943.1"/>
    <property type="molecule type" value="Genomic_DNA"/>
</dbReference>
<evidence type="ECO:0000313" key="3">
    <source>
        <dbReference type="EMBL" id="TKH43943.1"/>
    </source>
</evidence>
<gene>
    <name evidence="3" type="ORF">C1I60_11335</name>
</gene>
<feature type="region of interest" description="Disordered" evidence="1">
    <location>
        <begin position="20"/>
        <end position="45"/>
    </location>
</feature>
<reference evidence="3 4" key="1">
    <citation type="submission" date="2018-01" db="EMBL/GenBank/DDBJ databases">
        <title>Bacillales members from the olive rhizosphere are effective biological control agents against Verticillium dahliae.</title>
        <authorList>
            <person name="Gomez-Lama C."/>
            <person name="Legarda G."/>
            <person name="Ruano-Rosa D."/>
            <person name="Pizarro-Tobias P."/>
            <person name="Valverde-Corredor A."/>
            <person name="Niqui J.L."/>
            <person name="Trivino J.C."/>
            <person name="Roca A."/>
            <person name="Mercado-Blanco J."/>
        </authorList>
    </citation>
    <scope>NUCLEOTIDE SEQUENCE [LARGE SCALE GENOMIC DNA]</scope>
    <source>
        <strain evidence="3 4">PIC167</strain>
    </source>
</reference>
<evidence type="ECO:0000313" key="4">
    <source>
        <dbReference type="Proteomes" id="UP000308114"/>
    </source>
</evidence>
<keyword evidence="2" id="KW-0732">Signal</keyword>
<dbReference type="AlphaFoldDB" id="A0A4U2PWC1"/>
<dbReference type="RefSeq" id="WP_137061804.1">
    <property type="nucleotide sequence ID" value="NZ_PNXQ01000012.1"/>
</dbReference>
<proteinExistence type="predicted"/>
<evidence type="ECO:0000256" key="2">
    <source>
        <dbReference type="SAM" id="SignalP"/>
    </source>
</evidence>
<organism evidence="3 4">
    <name type="scientific">Paenibacillus terrae</name>
    <dbReference type="NCBI Taxonomy" id="159743"/>
    <lineage>
        <taxon>Bacteria</taxon>
        <taxon>Bacillati</taxon>
        <taxon>Bacillota</taxon>
        <taxon>Bacilli</taxon>
        <taxon>Bacillales</taxon>
        <taxon>Paenibacillaceae</taxon>
        <taxon>Paenibacillus</taxon>
    </lineage>
</organism>
<name>A0A4U2PWC1_9BACL</name>
<dbReference type="Proteomes" id="UP000308114">
    <property type="component" value="Unassembled WGS sequence"/>
</dbReference>
<evidence type="ECO:0000256" key="1">
    <source>
        <dbReference type="SAM" id="MobiDB-lite"/>
    </source>
</evidence>
<comment type="caution">
    <text evidence="3">The sequence shown here is derived from an EMBL/GenBank/DDBJ whole genome shotgun (WGS) entry which is preliminary data.</text>
</comment>
<protein>
    <submittedName>
        <fullName evidence="3">Uncharacterized protein</fullName>
    </submittedName>
</protein>
<feature type="compositionally biased region" description="Low complexity" evidence="1">
    <location>
        <begin position="20"/>
        <end position="44"/>
    </location>
</feature>
<dbReference type="PROSITE" id="PS51257">
    <property type="entry name" value="PROKAR_LIPOPROTEIN"/>
    <property type="match status" value="1"/>
</dbReference>
<feature type="signal peptide" evidence="2">
    <location>
        <begin position="1"/>
        <end position="23"/>
    </location>
</feature>
<accession>A0A4U2PWC1</accession>
<feature type="chain" id="PRO_5020827938" evidence="2">
    <location>
        <begin position="24"/>
        <end position="226"/>
    </location>
</feature>
<sequence length="226" mass="25174">MKKVLLCLCVAGVVLSGCTTSKSGTTSTESATSSNASGGSASSTVHETVATENKGYQGKISFRNVGWGMSKEQVKASEDMKVEEEDQESIAYYSKILGLESGLMYFFVDDQLVRAGYLVTEKHTNKNDYIENYNDLKKSLTEKYGKPSSDDTLWKGELYKDTPSQWGMAVATGELHYQAAWETEDTEILLDLQGDNFEPQLSLLYDSKELQHLSEQQKDQELKKNL</sequence>